<evidence type="ECO:0000256" key="7">
    <source>
        <dbReference type="ARBA" id="ARBA00024340"/>
    </source>
</evidence>
<dbReference type="OMA" id="WREREYA"/>
<comment type="caution">
    <text evidence="9">The sequence shown here is derived from an EMBL/GenBank/DDBJ whole genome shotgun (WGS) entry which is preliminary data.</text>
</comment>
<reference evidence="9 10" key="1">
    <citation type="journal article" date="2016" name="Sci. Rep.">
        <title>The genome sequence of the outbreeding globe artichoke constructed de novo incorporating a phase-aware low-pass sequencing strategy of F1 progeny.</title>
        <authorList>
            <person name="Scaglione D."/>
            <person name="Reyes-Chin-Wo S."/>
            <person name="Acquadro A."/>
            <person name="Froenicke L."/>
            <person name="Portis E."/>
            <person name="Beitel C."/>
            <person name="Tirone M."/>
            <person name="Mauro R."/>
            <person name="Lo Monaco A."/>
            <person name="Mauromicale G."/>
            <person name="Faccioli P."/>
            <person name="Cattivelli L."/>
            <person name="Rieseberg L."/>
            <person name="Michelmore R."/>
            <person name="Lanteri S."/>
        </authorList>
    </citation>
    <scope>NUCLEOTIDE SEQUENCE [LARGE SCALE GENOMIC DNA]</scope>
    <source>
        <strain evidence="9">2C</strain>
    </source>
</reference>
<keyword evidence="4" id="KW-0812">Transmembrane</keyword>
<dbReference type="GO" id="GO:0048367">
    <property type="term" value="P:shoot system development"/>
    <property type="evidence" value="ECO:0007669"/>
    <property type="project" value="UniProtKB-ARBA"/>
</dbReference>
<dbReference type="Pfam" id="PF08137">
    <property type="entry name" value="DVL"/>
    <property type="match status" value="1"/>
</dbReference>
<dbReference type="InterPro" id="IPR051525">
    <property type="entry name" value="DVL_RTFL_regulatory"/>
</dbReference>
<organism evidence="9 10">
    <name type="scientific">Cynara cardunculus var. scolymus</name>
    <name type="common">Globe artichoke</name>
    <name type="synonym">Cynara scolymus</name>
    <dbReference type="NCBI Taxonomy" id="59895"/>
    <lineage>
        <taxon>Eukaryota</taxon>
        <taxon>Viridiplantae</taxon>
        <taxon>Streptophyta</taxon>
        <taxon>Embryophyta</taxon>
        <taxon>Tracheophyta</taxon>
        <taxon>Spermatophyta</taxon>
        <taxon>Magnoliopsida</taxon>
        <taxon>eudicotyledons</taxon>
        <taxon>Gunneridae</taxon>
        <taxon>Pentapetalae</taxon>
        <taxon>asterids</taxon>
        <taxon>campanulids</taxon>
        <taxon>Asterales</taxon>
        <taxon>Asteraceae</taxon>
        <taxon>Carduoideae</taxon>
        <taxon>Cardueae</taxon>
        <taxon>Carduinae</taxon>
        <taxon>Cynara</taxon>
    </lineage>
</organism>
<evidence type="ECO:0000256" key="3">
    <source>
        <dbReference type="ARBA" id="ARBA00022475"/>
    </source>
</evidence>
<dbReference type="PANTHER" id="PTHR33102">
    <property type="entry name" value="DVL19-RELATED-RELATED"/>
    <property type="match status" value="1"/>
</dbReference>
<dbReference type="GO" id="GO:0005886">
    <property type="term" value="C:plasma membrane"/>
    <property type="evidence" value="ECO:0007669"/>
    <property type="project" value="UniProtKB-SubCell"/>
</dbReference>
<keyword evidence="5" id="KW-1133">Transmembrane helix</keyword>
<name>A0A103XGR7_CYNCS</name>
<keyword evidence="3" id="KW-1003">Cell membrane</keyword>
<dbReference type="InterPro" id="IPR012552">
    <property type="entry name" value="DVL"/>
</dbReference>
<keyword evidence="10" id="KW-1185">Reference proteome</keyword>
<evidence type="ECO:0000256" key="5">
    <source>
        <dbReference type="ARBA" id="ARBA00022989"/>
    </source>
</evidence>
<comment type="similarity">
    <text evidence="7">Belongs to the DVL/RTFL small polypeptides family.</text>
</comment>
<protein>
    <submittedName>
        <fullName evidence="9">DVL-like protein</fullName>
    </submittedName>
</protein>
<dbReference type="STRING" id="59895.A0A103XGR7"/>
<evidence type="ECO:0000313" key="10">
    <source>
        <dbReference type="Proteomes" id="UP000243975"/>
    </source>
</evidence>
<dbReference type="EMBL" id="LEKV01005103">
    <property type="protein sequence ID" value="KVH90394.1"/>
    <property type="molecule type" value="Genomic_DNA"/>
</dbReference>
<feature type="region of interest" description="Disordered" evidence="8">
    <location>
        <begin position="1"/>
        <end position="36"/>
    </location>
</feature>
<proteinExistence type="inferred from homology"/>
<evidence type="ECO:0000256" key="1">
    <source>
        <dbReference type="ARBA" id="ARBA00004162"/>
    </source>
</evidence>
<evidence type="ECO:0000256" key="8">
    <source>
        <dbReference type="SAM" id="MobiDB-lite"/>
    </source>
</evidence>
<evidence type="ECO:0000313" key="9">
    <source>
        <dbReference type="EMBL" id="KVH90394.1"/>
    </source>
</evidence>
<feature type="compositionally biased region" description="Gly residues" evidence="8">
    <location>
        <begin position="15"/>
        <end position="26"/>
    </location>
</feature>
<keyword evidence="2" id="KW-0217">Developmental protein</keyword>
<dbReference type="AlphaFoldDB" id="A0A103XGR7"/>
<evidence type="ECO:0000256" key="2">
    <source>
        <dbReference type="ARBA" id="ARBA00022473"/>
    </source>
</evidence>
<keyword evidence="6" id="KW-0472">Membrane</keyword>
<dbReference type="GO" id="GO:0008285">
    <property type="term" value="P:negative regulation of cell population proliferation"/>
    <property type="evidence" value="ECO:0007669"/>
    <property type="project" value="InterPro"/>
</dbReference>
<dbReference type="Gramene" id="KVH90394">
    <property type="protein sequence ID" value="KVH90394"/>
    <property type="gene ID" value="Ccrd_007607"/>
</dbReference>
<evidence type="ECO:0000256" key="4">
    <source>
        <dbReference type="ARBA" id="ARBA00022692"/>
    </source>
</evidence>
<evidence type="ECO:0000256" key="6">
    <source>
        <dbReference type="ARBA" id="ARBA00023136"/>
    </source>
</evidence>
<accession>A0A103XGR7</accession>
<comment type="subcellular location">
    <subcellularLocation>
        <location evidence="1">Cell membrane</location>
        <topology evidence="1">Single-pass membrane protein</topology>
    </subcellularLocation>
</comment>
<gene>
    <name evidence="9" type="ORF">Ccrd_007607</name>
</gene>
<dbReference type="Proteomes" id="UP000243975">
    <property type="component" value="Unassembled WGS sequence"/>
</dbReference>
<sequence length="67" mass="7425">MEVKESWRSRSWNDGGSGSGGGGGDDGGGDGRRLGDKCRHIGKKQRAKFYIVRRCIAMLVCWHDQDK</sequence>